<protein>
    <recommendedName>
        <fullName evidence="6">Transport permease protein</fullName>
    </recommendedName>
</protein>
<feature type="transmembrane region" description="Helical" evidence="6">
    <location>
        <begin position="158"/>
        <end position="180"/>
    </location>
</feature>
<dbReference type="InterPro" id="IPR000412">
    <property type="entry name" value="ABC_2_transport"/>
</dbReference>
<dbReference type="RefSeq" id="WP_057947285.1">
    <property type="nucleotide sequence ID" value="NZ_CP110813.1"/>
</dbReference>
<feature type="transmembrane region" description="Helical" evidence="6">
    <location>
        <begin position="237"/>
        <end position="260"/>
    </location>
</feature>
<evidence type="ECO:0000313" key="8">
    <source>
        <dbReference type="Proteomes" id="UP000061569"/>
    </source>
</evidence>
<dbReference type="PROSITE" id="PS51012">
    <property type="entry name" value="ABC_TM2"/>
    <property type="match status" value="1"/>
</dbReference>
<accession>A0A0S2DG47</accession>
<dbReference type="KEGG" id="lez:GLE_2106"/>
<feature type="transmembrane region" description="Helical" evidence="6">
    <location>
        <begin position="266"/>
        <end position="287"/>
    </location>
</feature>
<keyword evidence="6" id="KW-0813">Transport</keyword>
<gene>
    <name evidence="7" type="ORF">GLE_2106</name>
</gene>
<proteinExistence type="inferred from homology"/>
<dbReference type="InterPro" id="IPR013525">
    <property type="entry name" value="ABC2_TM"/>
</dbReference>
<keyword evidence="5 6" id="KW-0472">Membrane</keyword>
<feature type="transmembrane region" description="Helical" evidence="6">
    <location>
        <begin position="327"/>
        <end position="345"/>
    </location>
</feature>
<dbReference type="PANTHER" id="PTHR43027">
    <property type="entry name" value="DOXORUBICIN RESISTANCE ABC TRANSPORTER PERMEASE PROTEIN DRRC-RELATED"/>
    <property type="match status" value="1"/>
</dbReference>
<evidence type="ECO:0000313" key="7">
    <source>
        <dbReference type="EMBL" id="ALN57456.1"/>
    </source>
</evidence>
<keyword evidence="4 6" id="KW-1133">Transmembrane helix</keyword>
<dbReference type="InterPro" id="IPR047817">
    <property type="entry name" value="ABC2_TM_bact-type"/>
</dbReference>
<feature type="transmembrane region" description="Helical" evidence="6">
    <location>
        <begin position="211"/>
        <end position="230"/>
    </location>
</feature>
<sequence length="351" mass="37931">MIGKTWVFFKLRMLQISYDKSALFFCYVLPVLLLLGVGYAGDSRIALAYGGDAATAEAKALVAYLDKHELVKLERYADAATPAREALQNNQLKHYLEFAAPGAGAPARLYANSLAENRVENTALQSVLDGYYRKGAAPAGPQQETVAIGKFGSKIISLLPGLIGMTLLIVGLNGFGALLIEEEHHGLYKNIKTIDVSPVPFLAGLFMSRMMIAYSVAASLYLLGIFVFGVPFDINYLLLLFVLTLGAVSFLAMGLAFATISPSVTAFTGITNFVQMPLILLGGVFFSVKALPEWVQWIAVGTPLAQFNTALQAILFDSVGFADLGKVLPQVAGLMGWSALALLVARFRFRW</sequence>
<comment type="similarity">
    <text evidence="2 6">Belongs to the ABC-2 integral membrane protein family.</text>
</comment>
<reference evidence="7 8" key="1">
    <citation type="submission" date="2015-11" db="EMBL/GenBank/DDBJ databases">
        <title>Genome sequences of Lysobacter enzymogenes strain C3 and Lysobacter antibioticus ATCC 29479.</title>
        <authorList>
            <person name="Kobayashi D.Y."/>
        </authorList>
    </citation>
    <scope>NUCLEOTIDE SEQUENCE [LARGE SCALE GENOMIC DNA]</scope>
    <source>
        <strain evidence="7 8">C3</strain>
    </source>
</reference>
<evidence type="ECO:0000256" key="4">
    <source>
        <dbReference type="ARBA" id="ARBA00022989"/>
    </source>
</evidence>
<evidence type="ECO:0000256" key="6">
    <source>
        <dbReference type="RuleBase" id="RU361157"/>
    </source>
</evidence>
<evidence type="ECO:0000256" key="2">
    <source>
        <dbReference type="ARBA" id="ARBA00007783"/>
    </source>
</evidence>
<dbReference type="PATRIC" id="fig|69.6.peg.2070"/>
<dbReference type="GO" id="GO:0043190">
    <property type="term" value="C:ATP-binding cassette (ABC) transporter complex"/>
    <property type="evidence" value="ECO:0007669"/>
    <property type="project" value="InterPro"/>
</dbReference>
<dbReference type="PANTHER" id="PTHR43027:SF1">
    <property type="entry name" value="DOXORUBICIN RESISTANCE ABC TRANSPORTER PERMEASE PROTEIN DRRC-RELATED"/>
    <property type="match status" value="1"/>
</dbReference>
<dbReference type="GO" id="GO:0140359">
    <property type="term" value="F:ABC-type transporter activity"/>
    <property type="evidence" value="ECO:0007669"/>
    <property type="project" value="InterPro"/>
</dbReference>
<dbReference type="STRING" id="69.GLE_2106"/>
<organism evidence="7 8">
    <name type="scientific">Lysobacter enzymogenes</name>
    <dbReference type="NCBI Taxonomy" id="69"/>
    <lineage>
        <taxon>Bacteria</taxon>
        <taxon>Pseudomonadati</taxon>
        <taxon>Pseudomonadota</taxon>
        <taxon>Gammaproteobacteria</taxon>
        <taxon>Lysobacterales</taxon>
        <taxon>Lysobacteraceae</taxon>
        <taxon>Lysobacter</taxon>
    </lineage>
</organism>
<dbReference type="EMBL" id="CP013140">
    <property type="protein sequence ID" value="ALN57456.1"/>
    <property type="molecule type" value="Genomic_DNA"/>
</dbReference>
<keyword evidence="6" id="KW-1003">Cell membrane</keyword>
<dbReference type="AlphaFoldDB" id="A0A0S2DG47"/>
<dbReference type="PRINTS" id="PR00164">
    <property type="entry name" value="ABC2TRNSPORT"/>
</dbReference>
<dbReference type="Proteomes" id="UP000061569">
    <property type="component" value="Chromosome"/>
</dbReference>
<feature type="transmembrane region" description="Helical" evidence="6">
    <location>
        <begin position="294"/>
        <end position="315"/>
    </location>
</feature>
<evidence type="ECO:0000256" key="3">
    <source>
        <dbReference type="ARBA" id="ARBA00022692"/>
    </source>
</evidence>
<dbReference type="Pfam" id="PF12698">
    <property type="entry name" value="ABC2_membrane_3"/>
    <property type="match status" value="1"/>
</dbReference>
<evidence type="ECO:0000256" key="1">
    <source>
        <dbReference type="ARBA" id="ARBA00004141"/>
    </source>
</evidence>
<name>A0A0S2DG47_LYSEN</name>
<dbReference type="InterPro" id="IPR052902">
    <property type="entry name" value="ABC-2_transporter"/>
</dbReference>
<evidence type="ECO:0000256" key="5">
    <source>
        <dbReference type="ARBA" id="ARBA00023136"/>
    </source>
</evidence>
<keyword evidence="3 6" id="KW-0812">Transmembrane</keyword>
<feature type="transmembrane region" description="Helical" evidence="6">
    <location>
        <begin position="21"/>
        <end position="40"/>
    </location>
</feature>
<comment type="subcellular location">
    <subcellularLocation>
        <location evidence="6">Cell inner membrane</location>
        <topology evidence="6">Multi-pass membrane protein</topology>
    </subcellularLocation>
    <subcellularLocation>
        <location evidence="1">Membrane</location>
        <topology evidence="1">Multi-pass membrane protein</topology>
    </subcellularLocation>
</comment>